<evidence type="ECO:0000313" key="8">
    <source>
        <dbReference type="EMBL" id="CAG9782574.1"/>
    </source>
</evidence>
<dbReference type="GO" id="GO:0005576">
    <property type="term" value="C:extracellular region"/>
    <property type="evidence" value="ECO:0007669"/>
    <property type="project" value="UniProtKB-SubCell"/>
</dbReference>
<dbReference type="Pfam" id="PF25106">
    <property type="entry name" value="VWA_4"/>
    <property type="match status" value="1"/>
</dbReference>
<feature type="domain" description="Ig-like" evidence="7">
    <location>
        <begin position="935"/>
        <end position="1032"/>
    </location>
</feature>
<dbReference type="OrthoDB" id="6019866at2759"/>
<dbReference type="SMART" id="SM00408">
    <property type="entry name" value="IGc2"/>
    <property type="match status" value="10"/>
</dbReference>
<feature type="domain" description="Ig-like" evidence="7">
    <location>
        <begin position="378"/>
        <end position="454"/>
    </location>
</feature>
<comment type="subcellular location">
    <subcellularLocation>
        <location evidence="1">Secreted</location>
    </subcellularLocation>
</comment>
<dbReference type="GO" id="GO:0030424">
    <property type="term" value="C:axon"/>
    <property type="evidence" value="ECO:0007669"/>
    <property type="project" value="TreeGrafter"/>
</dbReference>
<keyword evidence="3" id="KW-0732">Signal</keyword>
<dbReference type="GO" id="GO:0005886">
    <property type="term" value="C:plasma membrane"/>
    <property type="evidence" value="ECO:0007669"/>
    <property type="project" value="TreeGrafter"/>
</dbReference>
<organism evidence="8 9">
    <name type="scientific">Diatraea saccharalis</name>
    <name type="common">sugarcane borer</name>
    <dbReference type="NCBI Taxonomy" id="40085"/>
    <lineage>
        <taxon>Eukaryota</taxon>
        <taxon>Metazoa</taxon>
        <taxon>Ecdysozoa</taxon>
        <taxon>Arthropoda</taxon>
        <taxon>Hexapoda</taxon>
        <taxon>Insecta</taxon>
        <taxon>Pterygota</taxon>
        <taxon>Neoptera</taxon>
        <taxon>Endopterygota</taxon>
        <taxon>Lepidoptera</taxon>
        <taxon>Glossata</taxon>
        <taxon>Ditrysia</taxon>
        <taxon>Pyraloidea</taxon>
        <taxon>Crambidae</taxon>
        <taxon>Crambinae</taxon>
        <taxon>Diatraea</taxon>
    </lineage>
</organism>
<feature type="domain" description="Ig-like" evidence="7">
    <location>
        <begin position="577"/>
        <end position="646"/>
    </location>
</feature>
<keyword evidence="2" id="KW-0964">Secreted</keyword>
<keyword evidence="6" id="KW-0393">Immunoglobulin domain</keyword>
<protein>
    <recommendedName>
        <fullName evidence="7">Ig-like domain-containing protein</fullName>
    </recommendedName>
</protein>
<sequence>MALTGVKAALEDSSPHSFLYVFTDAGAKDRQLTDKVRNLAVTKQCQIVFIITGTCKGKVDSTYYTLAKATNGHVFKSSKDDVKKVSTDPTMDDLLLAISGDDAKFEVSKPDGKKADTETIVDVPDSKVVKVNVTEPGEYEITAGSKSDTSVLVETDSNLDFYHGFSITKPFSIVGTSILPLPGIKSYLGINVISLDDIKLESVELSDLDDNFIKELPLESLSGKAFYFTESFLPPNGLFKLTINGLHTKTNAKIRRTSSTPIEVQNVEFVTKENKSPTLVIDKGLHIIAEYGQPLVISCNVNAYPAPNITWYDAADNIIGDKVITVELPYNYKNNIEILKVDKNTTYKCEASNSYGKSQQIVMIEAKRKYYFNVSVRPTDMKIEHRKNEKIFCIIDSYPPSTIIWYKQDKQVKVDDNIDIIENGTALYIKQMKPQLNGIYSCKAQNGVNSTALYFKIIIVGVAPKVTITDEDKIQIKYNEPINLECKVTGFPEPKIIWKEINTGDVVSSTTLPSVDKENDYVNILHINHIKKNSTYQCLADNDKGEDSKNIKIEVKIHIDIINKPKDLNIEFKKDGSVKCKVDANPPATLKWYKNGSRLRSDDYLDVTYASDGSSTLMIAEMKPHLVGNYTCKAENEFQSKELKFSIMITGVAPKTSIEGTPKINAEYDKSLKILCKASGYPEPDIVWINNDTGKEFLSTLFPVDPPFDYGHILLIDKVNKNETFICKAKNSLGEHSTNIQVETVKKTFFDILEAPKDTKIKYKENGQAFCKVSANPKADITWYRDGKPLKNNTNIHISSDLSVLSITDMQPELQGRFTCRPKNKNNSTLIHFNLLITGLTLPVIDKSLSFKFLNVLEGSEASIKCLILRGDPVPTVTWRFRPDDETRFTELDENGTEINYEKVSRHRSGVYKCAATNAAGSDYFSIALTVEYAPSIAKTNKKSVTLKQGDKNEILKCEVRGIPKPDVEWLLNDTPIITSEYQVFKDNSISYAVSPDILVITSAAFERAGYYICHASNGRTSANMTYEVIVSAPPKIVETSSILSAEERSSDTSITPMITLTAVKGDLVLRLPCKATGWPIPEIRWTQNDYLIASGTEWYDIADDGTLMIKNVNEGGEYTCTAVNKLGSDVVSYNIILDEAATPETPSRTLSLNNGDTVAVMCDLPHLPVDQLRWYKDGKLLVNGELRLTNVSWLDEGLYTCRVSTLAGSHSSTVDIKVNL</sequence>
<dbReference type="CDD" id="cd00096">
    <property type="entry name" value="Ig"/>
    <property type="match status" value="4"/>
</dbReference>
<dbReference type="InterPro" id="IPR050958">
    <property type="entry name" value="Cell_Adh-Cytoskel_Orgn"/>
</dbReference>
<gene>
    <name evidence="8" type="ORF">DIATSA_LOCUS818</name>
</gene>
<keyword evidence="4" id="KW-1015">Disulfide bond</keyword>
<dbReference type="GO" id="GO:0008046">
    <property type="term" value="F:axon guidance receptor activity"/>
    <property type="evidence" value="ECO:0007669"/>
    <property type="project" value="TreeGrafter"/>
</dbReference>
<dbReference type="PROSITE" id="PS50835">
    <property type="entry name" value="IG_LIKE"/>
    <property type="match status" value="10"/>
</dbReference>
<keyword evidence="5" id="KW-0325">Glycoprotein</keyword>
<dbReference type="Pfam" id="PF13927">
    <property type="entry name" value="Ig_3"/>
    <property type="match status" value="4"/>
</dbReference>
<feature type="domain" description="Ig-like" evidence="7">
    <location>
        <begin position="1144"/>
        <end position="1220"/>
    </location>
</feature>
<evidence type="ECO:0000256" key="6">
    <source>
        <dbReference type="ARBA" id="ARBA00023319"/>
    </source>
</evidence>
<dbReference type="SUPFAM" id="SSF48726">
    <property type="entry name" value="Immunoglobulin"/>
    <property type="match status" value="8"/>
</dbReference>
<evidence type="ECO:0000313" key="9">
    <source>
        <dbReference type="Proteomes" id="UP001153714"/>
    </source>
</evidence>
<proteinExistence type="predicted"/>
<dbReference type="PANTHER" id="PTHR45080:SF8">
    <property type="entry name" value="IG-LIKE DOMAIN-CONTAINING PROTEIN"/>
    <property type="match status" value="1"/>
</dbReference>
<dbReference type="GO" id="GO:0007156">
    <property type="term" value="P:homophilic cell adhesion via plasma membrane adhesion molecules"/>
    <property type="evidence" value="ECO:0007669"/>
    <property type="project" value="TreeGrafter"/>
</dbReference>
<dbReference type="InterPro" id="IPR003599">
    <property type="entry name" value="Ig_sub"/>
</dbReference>
<feature type="domain" description="Ig-like" evidence="7">
    <location>
        <begin position="654"/>
        <end position="743"/>
    </location>
</feature>
<dbReference type="GO" id="GO:0043025">
    <property type="term" value="C:neuronal cell body"/>
    <property type="evidence" value="ECO:0007669"/>
    <property type="project" value="TreeGrafter"/>
</dbReference>
<dbReference type="PANTHER" id="PTHR45080">
    <property type="entry name" value="CONTACTIN 5"/>
    <property type="match status" value="1"/>
</dbReference>
<dbReference type="Pfam" id="PF13895">
    <property type="entry name" value="Ig_2"/>
    <property type="match status" value="1"/>
</dbReference>
<feature type="domain" description="Ig-like" evidence="7">
    <location>
        <begin position="843"/>
        <end position="930"/>
    </location>
</feature>
<dbReference type="InterPro" id="IPR036179">
    <property type="entry name" value="Ig-like_dom_sf"/>
</dbReference>
<dbReference type="GO" id="GO:0050808">
    <property type="term" value="P:synapse organization"/>
    <property type="evidence" value="ECO:0007669"/>
    <property type="project" value="TreeGrafter"/>
</dbReference>
<dbReference type="Gene3D" id="2.60.40.10">
    <property type="entry name" value="Immunoglobulins"/>
    <property type="match status" value="10"/>
</dbReference>
<evidence type="ECO:0000256" key="2">
    <source>
        <dbReference type="ARBA" id="ARBA00022525"/>
    </source>
</evidence>
<dbReference type="SMART" id="SM00409">
    <property type="entry name" value="IG"/>
    <property type="match status" value="10"/>
</dbReference>
<dbReference type="Pfam" id="PF23560">
    <property type="entry name" value="GBD_Hemicentin"/>
    <property type="match status" value="1"/>
</dbReference>
<reference evidence="8" key="1">
    <citation type="submission" date="2021-12" db="EMBL/GenBank/DDBJ databases">
        <authorList>
            <person name="King R."/>
        </authorList>
    </citation>
    <scope>NUCLEOTIDE SEQUENCE</scope>
</reference>
<dbReference type="InterPro" id="IPR013783">
    <property type="entry name" value="Ig-like_fold"/>
</dbReference>
<evidence type="ECO:0000256" key="5">
    <source>
        <dbReference type="ARBA" id="ARBA00023180"/>
    </source>
</evidence>
<reference evidence="8" key="2">
    <citation type="submission" date="2022-10" db="EMBL/GenBank/DDBJ databases">
        <authorList>
            <consortium name="ENA_rothamsted_submissions"/>
            <consortium name="culmorum"/>
            <person name="King R."/>
        </authorList>
    </citation>
    <scope>NUCLEOTIDE SEQUENCE</scope>
</reference>
<keyword evidence="9" id="KW-1185">Reference proteome</keyword>
<feature type="domain" description="Ig-like" evidence="7">
    <location>
        <begin position="277"/>
        <end position="365"/>
    </location>
</feature>
<dbReference type="InterPro" id="IPR013098">
    <property type="entry name" value="Ig_I-set"/>
</dbReference>
<dbReference type="InterPro" id="IPR056861">
    <property type="entry name" value="HMCN1-like_VWA"/>
</dbReference>
<dbReference type="Proteomes" id="UP001153714">
    <property type="component" value="Chromosome 1"/>
</dbReference>
<evidence type="ECO:0000256" key="3">
    <source>
        <dbReference type="ARBA" id="ARBA00022729"/>
    </source>
</evidence>
<dbReference type="FunFam" id="2.60.40.10:FF:000107">
    <property type="entry name" value="Myosin, light chain kinase a"/>
    <property type="match status" value="1"/>
</dbReference>
<dbReference type="AlphaFoldDB" id="A0A9N9QPT9"/>
<dbReference type="EMBL" id="OU893332">
    <property type="protein sequence ID" value="CAG9782574.1"/>
    <property type="molecule type" value="Genomic_DNA"/>
</dbReference>
<accession>A0A9N9QPT9</accession>
<dbReference type="InterPro" id="IPR003598">
    <property type="entry name" value="Ig_sub2"/>
</dbReference>
<dbReference type="InterPro" id="IPR007110">
    <property type="entry name" value="Ig-like_dom"/>
</dbReference>
<name>A0A9N9QPT9_9NEOP</name>
<feature type="domain" description="Ig-like" evidence="7">
    <location>
        <begin position="756"/>
        <end position="831"/>
    </location>
</feature>
<evidence type="ECO:0000259" key="7">
    <source>
        <dbReference type="PROSITE" id="PS50835"/>
    </source>
</evidence>
<dbReference type="Pfam" id="PF07679">
    <property type="entry name" value="I-set"/>
    <property type="match status" value="5"/>
</dbReference>
<feature type="domain" description="Ig-like" evidence="7">
    <location>
        <begin position="1035"/>
        <end position="1133"/>
    </location>
</feature>
<evidence type="ECO:0000256" key="4">
    <source>
        <dbReference type="ARBA" id="ARBA00023157"/>
    </source>
</evidence>
<feature type="domain" description="Ig-like" evidence="7">
    <location>
        <begin position="464"/>
        <end position="554"/>
    </location>
</feature>
<evidence type="ECO:0000256" key="1">
    <source>
        <dbReference type="ARBA" id="ARBA00004613"/>
    </source>
</evidence>
<dbReference type="InterPro" id="IPR056475">
    <property type="entry name" value="GBD_Hemicentin/VWA7"/>
</dbReference>